<organism evidence="1 2">
    <name type="scientific">Bacteroides intestinalis DSM 17393</name>
    <dbReference type="NCBI Taxonomy" id="471870"/>
    <lineage>
        <taxon>Bacteria</taxon>
        <taxon>Pseudomonadati</taxon>
        <taxon>Bacteroidota</taxon>
        <taxon>Bacteroidia</taxon>
        <taxon>Bacteroidales</taxon>
        <taxon>Bacteroidaceae</taxon>
        <taxon>Bacteroides</taxon>
    </lineage>
</organism>
<evidence type="ECO:0000313" key="1">
    <source>
        <dbReference type="EMBL" id="EDV07103.1"/>
    </source>
</evidence>
<protein>
    <submittedName>
        <fullName evidence="1">Uncharacterized protein</fullName>
    </submittedName>
</protein>
<name>B3C6Y0_9BACE</name>
<dbReference type="STRING" id="471870.BACINT_00669"/>
<sequence length="43" mass="5343">MQQAHSRHRLIKRFFMILKIYIFQMQRKAYLINKFDENALIST</sequence>
<comment type="caution">
    <text evidence="1">The sequence shown here is derived from an EMBL/GenBank/DDBJ whole genome shotgun (WGS) entry which is preliminary data.</text>
</comment>
<accession>B3C6Y0</accession>
<reference evidence="1 2" key="1">
    <citation type="submission" date="2008-04" db="EMBL/GenBank/DDBJ databases">
        <title>Draft genome sequence of Bacteroides intestinalis (DSM 17393).</title>
        <authorList>
            <person name="Sudarsanam P."/>
            <person name="Ley R."/>
            <person name="Guruge J."/>
            <person name="Turnbaugh P.J."/>
            <person name="Mahowald M."/>
            <person name="Liep D."/>
            <person name="Gordon J."/>
        </authorList>
    </citation>
    <scope>NUCLEOTIDE SEQUENCE [LARGE SCALE GENOMIC DNA]</scope>
    <source>
        <strain evidence="1 2">DSM 17393</strain>
    </source>
</reference>
<dbReference type="Proteomes" id="UP000004596">
    <property type="component" value="Unassembled WGS sequence"/>
</dbReference>
<gene>
    <name evidence="1" type="ORF">BACINT_00669</name>
</gene>
<evidence type="ECO:0000313" key="2">
    <source>
        <dbReference type="Proteomes" id="UP000004596"/>
    </source>
</evidence>
<proteinExistence type="predicted"/>
<dbReference type="EMBL" id="ABJL02000006">
    <property type="protein sequence ID" value="EDV07103.1"/>
    <property type="molecule type" value="Genomic_DNA"/>
</dbReference>
<reference evidence="1 2" key="2">
    <citation type="submission" date="2008-04" db="EMBL/GenBank/DDBJ databases">
        <authorList>
            <person name="Fulton L."/>
            <person name="Clifton S."/>
            <person name="Fulton B."/>
            <person name="Xu J."/>
            <person name="Minx P."/>
            <person name="Pepin K.H."/>
            <person name="Johnson M."/>
            <person name="Thiruvilangam P."/>
            <person name="Bhonagiri V."/>
            <person name="Nash W.E."/>
            <person name="Mardis E.R."/>
            <person name="Wilson R.K."/>
        </authorList>
    </citation>
    <scope>NUCLEOTIDE SEQUENCE [LARGE SCALE GENOMIC DNA]</scope>
    <source>
        <strain evidence="1 2">DSM 17393</strain>
    </source>
</reference>
<dbReference type="AlphaFoldDB" id="B3C6Y0"/>